<protein>
    <submittedName>
        <fullName evidence="5">DNA polymerase-3 subunit epsilon/DNA polymerase-3 subunit alpha</fullName>
    </submittedName>
</protein>
<evidence type="ECO:0000256" key="3">
    <source>
        <dbReference type="ARBA" id="ARBA00022839"/>
    </source>
</evidence>
<dbReference type="AlphaFoldDB" id="A0A1H2U0D1"/>
<accession>A0A1H2U0D1</accession>
<dbReference type="PANTHER" id="PTHR30231:SF4">
    <property type="entry name" value="PROTEIN NEN2"/>
    <property type="match status" value="1"/>
</dbReference>
<dbReference type="InterPro" id="IPR036397">
    <property type="entry name" value="RNaseH_sf"/>
</dbReference>
<dbReference type="Proteomes" id="UP000182379">
    <property type="component" value="Unassembled WGS sequence"/>
</dbReference>
<name>A0A1H2U0D1_ACIFE</name>
<dbReference type="GO" id="GO:0008408">
    <property type="term" value="F:3'-5' exonuclease activity"/>
    <property type="evidence" value="ECO:0007669"/>
    <property type="project" value="TreeGrafter"/>
</dbReference>
<evidence type="ECO:0000256" key="2">
    <source>
        <dbReference type="ARBA" id="ARBA00022801"/>
    </source>
</evidence>
<dbReference type="OMA" id="DQKFWDY"/>
<dbReference type="SUPFAM" id="SSF53098">
    <property type="entry name" value="Ribonuclease H-like"/>
    <property type="match status" value="1"/>
</dbReference>
<evidence type="ECO:0000256" key="1">
    <source>
        <dbReference type="ARBA" id="ARBA00022722"/>
    </source>
</evidence>
<evidence type="ECO:0000259" key="4">
    <source>
        <dbReference type="SMART" id="SM00479"/>
    </source>
</evidence>
<organism evidence="5 6">
    <name type="scientific">Acidaminococcus fermentans</name>
    <dbReference type="NCBI Taxonomy" id="905"/>
    <lineage>
        <taxon>Bacteria</taxon>
        <taxon>Bacillati</taxon>
        <taxon>Bacillota</taxon>
        <taxon>Negativicutes</taxon>
        <taxon>Acidaminococcales</taxon>
        <taxon>Acidaminococcaceae</taxon>
        <taxon>Acidaminococcus</taxon>
    </lineage>
</organism>
<dbReference type="GO" id="GO:0003887">
    <property type="term" value="F:DNA-directed DNA polymerase activity"/>
    <property type="evidence" value="ECO:0007669"/>
    <property type="project" value="InterPro"/>
</dbReference>
<dbReference type="GeneID" id="78335800"/>
<proteinExistence type="predicted"/>
<dbReference type="InterPro" id="IPR013520">
    <property type="entry name" value="Ribonucl_H"/>
</dbReference>
<dbReference type="GO" id="GO:0003677">
    <property type="term" value="F:DNA binding"/>
    <property type="evidence" value="ECO:0007669"/>
    <property type="project" value="InterPro"/>
</dbReference>
<keyword evidence="1" id="KW-0540">Nuclease</keyword>
<dbReference type="RefSeq" id="WP_012938348.1">
    <property type="nucleotide sequence ID" value="NZ_CALAKB010000022.1"/>
</dbReference>
<dbReference type="GO" id="GO:0005829">
    <property type="term" value="C:cytosol"/>
    <property type="evidence" value="ECO:0007669"/>
    <property type="project" value="TreeGrafter"/>
</dbReference>
<sequence length="223" mass="25314">MKRKENFAGSLPGTGRGLVAFPDTYVVVDLETTGLDPERDQIIEIGALEVTAGKRGRTFSTLLQPRTPLEGQYVSPFITRLTGITNEMLAAAPQPRQALEAFGKFLGSRVAVGYNVGFDMGFLQQQFQDQLYRPLANDWVDVLPMAQTLFPLWDHHRLNNLAAWYHVENKEAHRALSDVETTETCFRKLKEDAGRQYPSLEDFLEKVRQKLNKKDEGEQLSLW</sequence>
<dbReference type="NCBIfam" id="TIGR00573">
    <property type="entry name" value="dnaq"/>
    <property type="match status" value="1"/>
</dbReference>
<dbReference type="FunFam" id="3.30.420.10:FF:000045">
    <property type="entry name" value="3'-5' exonuclease DinG"/>
    <property type="match status" value="1"/>
</dbReference>
<dbReference type="EMBL" id="FNOP01000002">
    <property type="protein sequence ID" value="SDW49501.1"/>
    <property type="molecule type" value="Genomic_DNA"/>
</dbReference>
<dbReference type="PANTHER" id="PTHR30231">
    <property type="entry name" value="DNA POLYMERASE III SUBUNIT EPSILON"/>
    <property type="match status" value="1"/>
</dbReference>
<comment type="caution">
    <text evidence="5">The sequence shown here is derived from an EMBL/GenBank/DDBJ whole genome shotgun (WGS) entry which is preliminary data.</text>
</comment>
<gene>
    <name evidence="5" type="ORF">SAMN05216495_10259</name>
</gene>
<evidence type="ECO:0000313" key="6">
    <source>
        <dbReference type="Proteomes" id="UP000182379"/>
    </source>
</evidence>
<dbReference type="CDD" id="cd06127">
    <property type="entry name" value="DEDDh"/>
    <property type="match status" value="1"/>
</dbReference>
<reference evidence="5 6" key="1">
    <citation type="submission" date="2016-10" db="EMBL/GenBank/DDBJ databases">
        <authorList>
            <person name="Varghese N."/>
            <person name="Submissions S."/>
        </authorList>
    </citation>
    <scope>NUCLEOTIDE SEQUENCE [LARGE SCALE GENOMIC DNA]</scope>
    <source>
        <strain evidence="5 6">WCC6</strain>
    </source>
</reference>
<dbReference type="InterPro" id="IPR012337">
    <property type="entry name" value="RNaseH-like_sf"/>
</dbReference>
<dbReference type="GO" id="GO:0006260">
    <property type="term" value="P:DNA replication"/>
    <property type="evidence" value="ECO:0007669"/>
    <property type="project" value="InterPro"/>
</dbReference>
<evidence type="ECO:0000313" key="5">
    <source>
        <dbReference type="EMBL" id="SDW49501.1"/>
    </source>
</evidence>
<dbReference type="InterPro" id="IPR006054">
    <property type="entry name" value="DnaQ"/>
</dbReference>
<dbReference type="Gene3D" id="3.30.420.10">
    <property type="entry name" value="Ribonuclease H-like superfamily/Ribonuclease H"/>
    <property type="match status" value="1"/>
</dbReference>
<feature type="domain" description="Exonuclease" evidence="4">
    <location>
        <begin position="24"/>
        <end position="195"/>
    </location>
</feature>
<keyword evidence="2" id="KW-0378">Hydrolase</keyword>
<dbReference type="Pfam" id="PF00929">
    <property type="entry name" value="RNase_T"/>
    <property type="match status" value="1"/>
</dbReference>
<dbReference type="SMART" id="SM00479">
    <property type="entry name" value="EXOIII"/>
    <property type="match status" value="1"/>
</dbReference>
<keyword evidence="3" id="KW-0269">Exonuclease</keyword>